<dbReference type="EMBL" id="CM032185">
    <property type="protein sequence ID" value="KAG7091857.1"/>
    <property type="molecule type" value="Genomic_DNA"/>
</dbReference>
<dbReference type="Proteomes" id="UP001049176">
    <property type="component" value="Chromosome 5"/>
</dbReference>
<proteinExistence type="predicted"/>
<dbReference type="GeneID" id="66077334"/>
<dbReference type="RefSeq" id="XP_043008327.1">
    <property type="nucleotide sequence ID" value="XM_043153044.1"/>
</dbReference>
<feature type="compositionally biased region" description="Basic residues" evidence="6">
    <location>
        <begin position="1216"/>
        <end position="1234"/>
    </location>
</feature>
<protein>
    <submittedName>
        <fullName evidence="7">Uncharacterized protein</fullName>
    </submittedName>
</protein>
<evidence type="ECO:0000256" key="2">
    <source>
        <dbReference type="ARBA" id="ARBA00022618"/>
    </source>
</evidence>
<dbReference type="InterPro" id="IPR016024">
    <property type="entry name" value="ARM-type_fold"/>
</dbReference>
<organism evidence="7 8">
    <name type="scientific">Marasmius oreades</name>
    <name type="common">fairy-ring Marasmius</name>
    <dbReference type="NCBI Taxonomy" id="181124"/>
    <lineage>
        <taxon>Eukaryota</taxon>
        <taxon>Fungi</taxon>
        <taxon>Dikarya</taxon>
        <taxon>Basidiomycota</taxon>
        <taxon>Agaricomycotina</taxon>
        <taxon>Agaricomycetes</taxon>
        <taxon>Agaricomycetidae</taxon>
        <taxon>Agaricales</taxon>
        <taxon>Marasmiineae</taxon>
        <taxon>Marasmiaceae</taxon>
        <taxon>Marasmius</taxon>
    </lineage>
</organism>
<dbReference type="GO" id="GO:0051301">
    <property type="term" value="P:cell division"/>
    <property type="evidence" value="ECO:0007669"/>
    <property type="project" value="UniProtKB-KW"/>
</dbReference>
<evidence type="ECO:0000256" key="3">
    <source>
        <dbReference type="ARBA" id="ARBA00022776"/>
    </source>
</evidence>
<dbReference type="PANTHER" id="PTHR12663">
    <property type="entry name" value="ANDROGEN INDUCED INHIBITOR OF PROLIFERATION AS3 / PDS5-RELATED"/>
    <property type="match status" value="1"/>
</dbReference>
<dbReference type="SUPFAM" id="SSF48371">
    <property type="entry name" value="ARM repeat"/>
    <property type="match status" value="1"/>
</dbReference>
<dbReference type="Gene3D" id="1.25.10.10">
    <property type="entry name" value="Leucine-rich Repeat Variant"/>
    <property type="match status" value="1"/>
</dbReference>
<feature type="region of interest" description="Disordered" evidence="6">
    <location>
        <begin position="1137"/>
        <end position="1234"/>
    </location>
</feature>
<dbReference type="InterPro" id="IPR011989">
    <property type="entry name" value="ARM-like"/>
</dbReference>
<dbReference type="GO" id="GO:0007064">
    <property type="term" value="P:mitotic sister chromatid cohesion"/>
    <property type="evidence" value="ECO:0007669"/>
    <property type="project" value="InterPro"/>
</dbReference>
<dbReference type="GO" id="GO:0000785">
    <property type="term" value="C:chromatin"/>
    <property type="evidence" value="ECO:0007669"/>
    <property type="project" value="TreeGrafter"/>
</dbReference>
<evidence type="ECO:0000256" key="5">
    <source>
        <dbReference type="ARBA" id="ARBA00023306"/>
    </source>
</evidence>
<feature type="compositionally biased region" description="Acidic residues" evidence="6">
    <location>
        <begin position="1199"/>
        <end position="1210"/>
    </location>
</feature>
<evidence type="ECO:0000313" key="8">
    <source>
        <dbReference type="Proteomes" id="UP001049176"/>
    </source>
</evidence>
<evidence type="ECO:0000256" key="4">
    <source>
        <dbReference type="ARBA" id="ARBA00023242"/>
    </source>
</evidence>
<name>A0A9P7RY60_9AGAR</name>
<dbReference type="GO" id="GO:0006281">
    <property type="term" value="P:DNA repair"/>
    <property type="evidence" value="ECO:0007669"/>
    <property type="project" value="TreeGrafter"/>
</dbReference>
<dbReference type="OrthoDB" id="200660at2759"/>
<dbReference type="InterPro" id="IPR039776">
    <property type="entry name" value="Pds5"/>
</dbReference>
<keyword evidence="4" id="KW-0539">Nucleus</keyword>
<evidence type="ECO:0000256" key="1">
    <source>
        <dbReference type="ARBA" id="ARBA00004123"/>
    </source>
</evidence>
<evidence type="ECO:0000256" key="6">
    <source>
        <dbReference type="SAM" id="MobiDB-lite"/>
    </source>
</evidence>
<comment type="caution">
    <text evidence="7">The sequence shown here is derived from an EMBL/GenBank/DDBJ whole genome shotgun (WGS) entry which is preliminary data.</text>
</comment>
<dbReference type="Pfam" id="PF20168">
    <property type="entry name" value="PDS5"/>
    <property type="match status" value="1"/>
</dbReference>
<reference evidence="7" key="1">
    <citation type="journal article" date="2021" name="Genome Biol. Evol.">
        <title>The assembled and annotated genome of the fairy-ring fungus Marasmius oreades.</title>
        <authorList>
            <person name="Hiltunen M."/>
            <person name="Ament-Velasquez S.L."/>
            <person name="Johannesson H."/>
        </authorList>
    </citation>
    <scope>NUCLEOTIDE SEQUENCE</scope>
    <source>
        <strain evidence="7">03SP1</strain>
    </source>
</reference>
<comment type="subcellular location">
    <subcellularLocation>
        <location evidence="1">Nucleus</location>
    </subcellularLocation>
</comment>
<sequence>MPAQTRQRASDVHPSPNQLSFREKLVQKGSSTDALLKKLKALHTELASLDQEQIDTSSLSTVRKELISNSILHHKDRGVKAYAACCLADILRLYAPDAPYTQPELRDIFQFFFRQLTAGLKSQESPYYSEYFHLLESLSTVKSVVLVCDLPNVEELMEEIFRDFFALVRNNFAKKIELFLSDILVAIIDEAQTVPSGVLDLILAQFMDKNAKIEQPAYRLAVSVCNETSDKLQRHVSLYFSDIILAHGDEEDKDDMSAAHNLIKRLHSSCPGLLLSVIPQLEEELHMESVSMRGFATSTLGEMFGDKNGPELYKNFSSTWTAWISRSNDRSSVIRLKFVESSKGLYSTTLLEMREAFETALGRKLLDPDEKVRAAVCKLYSELDYETASHHVSSQQLKAVIARVADRKPIVRQAAATSVARLYSLALPEIENNDANAIENFSWIPAELLNSLRLTECRPAIEQAFYEHILPLPTSSSGPSTSTSKGTIVDIDEVAWTNRLLSTILYIPEGCMIQFLTLTNIRDIRPTSYEAFISACVQNNGGVIDENEDIVKKRLDGMTRVVAGSFPDPVKAAEDLRTFAKLNESRLYKVLRTCMDVQIDLKGLVKATSEFTRRLEQVSSSLLPTMSIFLRRASLRIVNRSSIPTLLKAVQHGKSSSKGRTVTKSLQAAKNAQLLLTWTSKYCAALYKSHVDELMTVIQENSNGTSVTVALQGLAEVTRRDQSVRPSEPEALQKIREFALGSNRRHAKFAARFLALCDTRAECRWLAESISDSLEDLSTDQLVAHLAVLDQFIRFIPDVFEHKSDVITVFLLKKLLMASDPVSEEEEQNGEEWAPDEELPDQTRAKITALKIFRHRSLAHSWSPKALELSTPVLKLLATLVDQDGSLVTDEPQDRKVLSRVRLQAAISLLHLSTVEVYLGALAPKFLRLALVVQDPCFEVRQTFVTKVIGMLVSHKLHEKFNTLPFLTAHDPEDEIRHYTMLYVSRHLRHLSPAMRVKSFDFVFIRLLHILAHHPDFHRTEKGALIDMARYIMFYVNLAANQETISLLFHLAMKGKTVQDAESEESSENFYVLCDMAQELLKAVAQQHSWNIQSYPGKVKLPSDILRPHPNVESANRKFYLSDEAISWVVELVDPPKEKRERKAPKRRAAPATNGQVKRSRKKKRRSTADDEEDEDTDPYTSDVDMMTDPPHETHASEEEVEEERSDGEEILGRGARSRAKAKAKRLAVKQKKG</sequence>
<dbReference type="CDD" id="cd19953">
    <property type="entry name" value="PDS5"/>
    <property type="match status" value="1"/>
</dbReference>
<dbReference type="GO" id="GO:0005634">
    <property type="term" value="C:nucleus"/>
    <property type="evidence" value="ECO:0007669"/>
    <property type="project" value="UniProtKB-SubCell"/>
</dbReference>
<keyword evidence="2" id="KW-0132">Cell division</keyword>
<gene>
    <name evidence="7" type="ORF">E1B28_008258</name>
</gene>
<dbReference type="PANTHER" id="PTHR12663:SF0">
    <property type="entry name" value="PRECOCIOUS DISSOCIATION OF SISTERS 5, ISOFORM A"/>
    <property type="match status" value="1"/>
</dbReference>
<keyword evidence="8" id="KW-1185">Reference proteome</keyword>
<evidence type="ECO:0000313" key="7">
    <source>
        <dbReference type="EMBL" id="KAG7091857.1"/>
    </source>
</evidence>
<accession>A0A9P7RY60</accession>
<keyword evidence="5" id="KW-0131">Cell cycle</keyword>
<keyword evidence="3" id="KW-0498">Mitosis</keyword>
<dbReference type="AlphaFoldDB" id="A0A9P7RY60"/>